<reference evidence="2 3" key="1">
    <citation type="journal article" date="2020" name="ISME J.">
        <title>Comparative genomics reveals insights into cyanobacterial evolution and habitat adaptation.</title>
        <authorList>
            <person name="Chen M.Y."/>
            <person name="Teng W.K."/>
            <person name="Zhao L."/>
            <person name="Hu C.X."/>
            <person name="Zhou Y.K."/>
            <person name="Han B.P."/>
            <person name="Song L.R."/>
            <person name="Shu W.S."/>
        </authorList>
    </citation>
    <scope>NUCLEOTIDE SEQUENCE [LARGE SCALE GENOMIC DNA]</scope>
    <source>
        <strain evidence="2 3">FACHB-252</strain>
    </source>
</reference>
<keyword evidence="1" id="KW-1133">Transmembrane helix</keyword>
<comment type="caution">
    <text evidence="2">The sequence shown here is derived from an EMBL/GenBank/DDBJ whole genome shotgun (WGS) entry which is preliminary data.</text>
</comment>
<evidence type="ECO:0000256" key="1">
    <source>
        <dbReference type="SAM" id="Phobius"/>
    </source>
</evidence>
<organism evidence="2 3">
    <name type="scientific">Nostoc punctiforme FACHB-252</name>
    <dbReference type="NCBI Taxonomy" id="1357509"/>
    <lineage>
        <taxon>Bacteria</taxon>
        <taxon>Bacillati</taxon>
        <taxon>Cyanobacteriota</taxon>
        <taxon>Cyanophyceae</taxon>
        <taxon>Nostocales</taxon>
        <taxon>Nostocaceae</taxon>
        <taxon>Nostoc</taxon>
    </lineage>
</organism>
<proteinExistence type="predicted"/>
<gene>
    <name evidence="2" type="ORF">H6G94_35125</name>
</gene>
<accession>A0ABR8HKM3</accession>
<keyword evidence="3" id="KW-1185">Reference proteome</keyword>
<keyword evidence="1" id="KW-0472">Membrane</keyword>
<protein>
    <submittedName>
        <fullName evidence="2">Uncharacterized protein</fullName>
    </submittedName>
</protein>
<name>A0ABR8HKM3_NOSPU</name>
<dbReference type="RefSeq" id="WP_190952842.1">
    <property type="nucleotide sequence ID" value="NZ_JACJTC010000050.1"/>
</dbReference>
<keyword evidence="1" id="KW-0812">Transmembrane</keyword>
<feature type="transmembrane region" description="Helical" evidence="1">
    <location>
        <begin position="175"/>
        <end position="193"/>
    </location>
</feature>
<evidence type="ECO:0000313" key="2">
    <source>
        <dbReference type="EMBL" id="MBD2616399.1"/>
    </source>
</evidence>
<dbReference type="Proteomes" id="UP000606396">
    <property type="component" value="Unassembled WGS sequence"/>
</dbReference>
<evidence type="ECO:0000313" key="3">
    <source>
        <dbReference type="Proteomes" id="UP000606396"/>
    </source>
</evidence>
<dbReference type="EMBL" id="JACJTC010000050">
    <property type="protein sequence ID" value="MBD2616399.1"/>
    <property type="molecule type" value="Genomic_DNA"/>
</dbReference>
<feature type="transmembrane region" description="Helical" evidence="1">
    <location>
        <begin position="68"/>
        <end position="93"/>
    </location>
</feature>
<sequence length="196" mass="21298">MLTNNQKQTPIYFDAEIVDESIQPVDGEQYDLEQVQQAISETDSSITIIQGIAQGAFLAGFQITSTQYLYLAGSVGLFPAVIAGLPVGASLAATLCYLRFHNSIIPQISDGVPPTVGDRQKFGIGVIRSVTLAASSWKLTGDAQDMDKIARNSFSTVTEQVKVYEGIEKPKETNYGLILGLAAVISVLLCFYWRKK</sequence>